<accession>A0A9P4QD66</accession>
<keyword evidence="2" id="KW-1133">Transmembrane helix</keyword>
<dbReference type="EMBL" id="MU003776">
    <property type="protein sequence ID" value="KAF2723518.1"/>
    <property type="molecule type" value="Genomic_DNA"/>
</dbReference>
<sequence>MGSIMRLRDLNPLRLLNTTFVYERLPSSATNTSSPWQRATNSRPATSSVGDRFRCGGRLTPTRLIWSCILGFVTLALLVGGGYRRAHSGTDLDEVKTHEEELPFFWQHYWKLNDYYNGIRTLVVPSEHTPGNRYNASMPPGPWSEEELAQLPREPSIDPLPYDPYPAYDSKEYQSKYGRMEKCYIDEHDTVAPPDVYAYHGLPQNMEDNFYGSYKLLGIPDDKCWERFGRLGPYGYGYNESQSGLHVGNVTENAGADKIWRQHKKIDYTKVDWGSAQKRCFEKNKARFNLDPATGERKVKRHAYVLRVWTNYKWADPQILSLRAMINELNLRSGGEYDVHFLLHIKNNSLPIWADKDVYNQAVRDNMPKEFWNMTTLWSEKQMEMYYPSPFPGNFANMVTTTVHGVYRSAHFALQWFSQQHPEYDFFWNWEMDLRFSGHYYEFNTKIGEWARNQPRKGLWERSAKFYIPEYHGSWHNFTKTVELETEGRRSAAGSYPASGPIPIWGPITDFPNTGAFAPLNETIPPTSYEEDNYQWGVGEDADIMTFNPLFDPSITNWVFRNDITGYDLTQDEPPRRAAIITVARLSKRLLDIMHRETWQSRHTMFPEMWPPTACLHHGLKGVYIPHPVYFDRDWSLSTMDQVFNFPKEIWETPFGWGEHNMLGGSFYYNAGFSSALWRRWLGLSEQGEGGKAWEEANTGRMCMKATLHHPIKHESGPAE</sequence>
<dbReference type="PANTHER" id="PTHR36205">
    <property type="entry name" value="CHROMOSOME 19, WHOLE GENOME SHOTGUN SEQUENCE"/>
    <property type="match status" value="1"/>
</dbReference>
<protein>
    <recommendedName>
        <fullName evidence="5">Major facilitator superfamily transporter</fullName>
    </recommendedName>
</protein>
<comment type="caution">
    <text evidence="3">The sequence shown here is derived from an EMBL/GenBank/DDBJ whole genome shotgun (WGS) entry which is preliminary data.</text>
</comment>
<keyword evidence="2" id="KW-0472">Membrane</keyword>
<proteinExistence type="predicted"/>
<evidence type="ECO:0000256" key="1">
    <source>
        <dbReference type="SAM" id="MobiDB-lite"/>
    </source>
</evidence>
<evidence type="ECO:0000313" key="3">
    <source>
        <dbReference type="EMBL" id="KAF2723518.1"/>
    </source>
</evidence>
<gene>
    <name evidence="3" type="ORF">K431DRAFT_282963</name>
</gene>
<name>A0A9P4QD66_9PEZI</name>
<dbReference type="OrthoDB" id="3353407at2759"/>
<dbReference type="Proteomes" id="UP000799441">
    <property type="component" value="Unassembled WGS sequence"/>
</dbReference>
<evidence type="ECO:0008006" key="5">
    <source>
        <dbReference type="Google" id="ProtNLM"/>
    </source>
</evidence>
<evidence type="ECO:0000256" key="2">
    <source>
        <dbReference type="SAM" id="Phobius"/>
    </source>
</evidence>
<reference evidence="3" key="1">
    <citation type="journal article" date="2020" name="Stud. Mycol.">
        <title>101 Dothideomycetes genomes: a test case for predicting lifestyles and emergence of pathogens.</title>
        <authorList>
            <person name="Haridas S."/>
            <person name="Albert R."/>
            <person name="Binder M."/>
            <person name="Bloem J."/>
            <person name="Labutti K."/>
            <person name="Salamov A."/>
            <person name="Andreopoulos B."/>
            <person name="Baker S."/>
            <person name="Barry K."/>
            <person name="Bills G."/>
            <person name="Bluhm B."/>
            <person name="Cannon C."/>
            <person name="Castanera R."/>
            <person name="Culley D."/>
            <person name="Daum C."/>
            <person name="Ezra D."/>
            <person name="Gonzalez J."/>
            <person name="Henrissat B."/>
            <person name="Kuo A."/>
            <person name="Liang C."/>
            <person name="Lipzen A."/>
            <person name="Lutzoni F."/>
            <person name="Magnuson J."/>
            <person name="Mondo S."/>
            <person name="Nolan M."/>
            <person name="Ohm R."/>
            <person name="Pangilinan J."/>
            <person name="Park H.-J."/>
            <person name="Ramirez L."/>
            <person name="Alfaro M."/>
            <person name="Sun H."/>
            <person name="Tritt A."/>
            <person name="Yoshinaga Y."/>
            <person name="Zwiers L.-H."/>
            <person name="Turgeon B."/>
            <person name="Goodwin S."/>
            <person name="Spatafora J."/>
            <person name="Crous P."/>
            <person name="Grigoriev I."/>
        </authorList>
    </citation>
    <scope>NUCLEOTIDE SEQUENCE</scope>
    <source>
        <strain evidence="3">CBS 116435</strain>
    </source>
</reference>
<keyword evidence="2" id="KW-0812">Transmembrane</keyword>
<feature type="transmembrane region" description="Helical" evidence="2">
    <location>
        <begin position="64"/>
        <end position="83"/>
    </location>
</feature>
<feature type="region of interest" description="Disordered" evidence="1">
    <location>
        <begin position="28"/>
        <end position="48"/>
    </location>
</feature>
<evidence type="ECO:0000313" key="4">
    <source>
        <dbReference type="Proteomes" id="UP000799441"/>
    </source>
</evidence>
<dbReference type="InterPro" id="IPR021822">
    <property type="entry name" value="DUF3405"/>
</dbReference>
<organism evidence="3 4">
    <name type="scientific">Polychaeton citri CBS 116435</name>
    <dbReference type="NCBI Taxonomy" id="1314669"/>
    <lineage>
        <taxon>Eukaryota</taxon>
        <taxon>Fungi</taxon>
        <taxon>Dikarya</taxon>
        <taxon>Ascomycota</taxon>
        <taxon>Pezizomycotina</taxon>
        <taxon>Dothideomycetes</taxon>
        <taxon>Dothideomycetidae</taxon>
        <taxon>Capnodiales</taxon>
        <taxon>Capnodiaceae</taxon>
        <taxon>Polychaeton</taxon>
    </lineage>
</organism>
<dbReference type="PANTHER" id="PTHR36205:SF3">
    <property type="entry name" value="MAJOR FACILITATOR SUPERFAMILY TRANSPORTER"/>
    <property type="match status" value="1"/>
</dbReference>
<dbReference type="Pfam" id="PF11885">
    <property type="entry name" value="DUF3405"/>
    <property type="match status" value="1"/>
</dbReference>
<keyword evidence="4" id="KW-1185">Reference proteome</keyword>
<dbReference type="AlphaFoldDB" id="A0A9P4QD66"/>